<dbReference type="PANTHER" id="PTHR43214:SF43">
    <property type="entry name" value="TWO-COMPONENT RESPONSE REGULATOR"/>
    <property type="match status" value="1"/>
</dbReference>
<protein>
    <submittedName>
        <fullName evidence="10">Response regulator transcription factor</fullName>
    </submittedName>
</protein>
<accession>A0ABU3IA86</accession>
<feature type="domain" description="Response regulatory" evidence="9">
    <location>
        <begin position="8"/>
        <end position="126"/>
    </location>
</feature>
<dbReference type="Gene3D" id="3.40.50.2300">
    <property type="match status" value="1"/>
</dbReference>
<dbReference type="Pfam" id="PF08281">
    <property type="entry name" value="Sigma70_r4_2"/>
    <property type="match status" value="1"/>
</dbReference>
<dbReference type="SMART" id="SM00448">
    <property type="entry name" value="REC"/>
    <property type="match status" value="1"/>
</dbReference>
<dbReference type="CDD" id="cd17535">
    <property type="entry name" value="REC_NarL-like"/>
    <property type="match status" value="1"/>
</dbReference>
<dbReference type="SMART" id="SM00421">
    <property type="entry name" value="HTH_LUXR"/>
    <property type="match status" value="1"/>
</dbReference>
<evidence type="ECO:0000256" key="6">
    <source>
        <dbReference type="ARBA" id="ARBA00023163"/>
    </source>
</evidence>
<evidence type="ECO:0000259" key="9">
    <source>
        <dbReference type="PROSITE" id="PS50110"/>
    </source>
</evidence>
<evidence type="ECO:0000256" key="7">
    <source>
        <dbReference type="PROSITE-ProRule" id="PRU00169"/>
    </source>
</evidence>
<dbReference type="Proteomes" id="UP001247542">
    <property type="component" value="Unassembled WGS sequence"/>
</dbReference>
<dbReference type="SUPFAM" id="SSF52172">
    <property type="entry name" value="CheY-like"/>
    <property type="match status" value="1"/>
</dbReference>
<name>A0ABU3IA86_9ACTO</name>
<evidence type="ECO:0000256" key="1">
    <source>
        <dbReference type="ARBA" id="ARBA00010641"/>
    </source>
</evidence>
<sequence>MSGGLPVTVGLVDDDPMVCQSLKLILSEYSNSQIQVLFTVTSGSEAVQNVKEMQPDVLLMDIAMPGMSGIEATALVRKLPSPPQVLMLTSLHPKETVNAAVEAGACGFISKTEEPKRIIERVIEAAQGKPQFDASGQRQLMNYLVSEQPYSRRDRARAQLNALPERERQAVVLAAQGLTNAEVADAMYISERTAKAHLSSASSTLGMNRIQMARLVERANL</sequence>
<evidence type="ECO:0000256" key="3">
    <source>
        <dbReference type="ARBA" id="ARBA00023015"/>
    </source>
</evidence>
<evidence type="ECO:0000256" key="5">
    <source>
        <dbReference type="ARBA" id="ARBA00023125"/>
    </source>
</evidence>
<dbReference type="Pfam" id="PF00072">
    <property type="entry name" value="Response_reg"/>
    <property type="match status" value="1"/>
</dbReference>
<dbReference type="PRINTS" id="PR00038">
    <property type="entry name" value="HTHLUXR"/>
</dbReference>
<dbReference type="PROSITE" id="PS50043">
    <property type="entry name" value="HTH_LUXR_2"/>
    <property type="match status" value="1"/>
</dbReference>
<dbReference type="InterPro" id="IPR036388">
    <property type="entry name" value="WH-like_DNA-bd_sf"/>
</dbReference>
<evidence type="ECO:0000256" key="2">
    <source>
        <dbReference type="ARBA" id="ARBA00022553"/>
    </source>
</evidence>
<dbReference type="CDD" id="cd06170">
    <property type="entry name" value="LuxR_C_like"/>
    <property type="match status" value="1"/>
</dbReference>
<keyword evidence="2 7" id="KW-0597">Phosphoprotein</keyword>
<comment type="similarity">
    <text evidence="1">Belongs to the sigma-70 factor family. ECF subfamily.</text>
</comment>
<evidence type="ECO:0000313" key="10">
    <source>
        <dbReference type="EMBL" id="MDT3767277.1"/>
    </source>
</evidence>
<keyword evidence="5" id="KW-0238">DNA-binding</keyword>
<evidence type="ECO:0000256" key="4">
    <source>
        <dbReference type="ARBA" id="ARBA00023082"/>
    </source>
</evidence>
<dbReference type="EMBL" id="JASXSX010000001">
    <property type="protein sequence ID" value="MDT3767277.1"/>
    <property type="molecule type" value="Genomic_DNA"/>
</dbReference>
<comment type="caution">
    <text evidence="10">The sequence shown here is derived from an EMBL/GenBank/DDBJ whole genome shotgun (WGS) entry which is preliminary data.</text>
</comment>
<organism evidence="10 11">
    <name type="scientific">Gleimia hominis</name>
    <dbReference type="NCBI Taxonomy" id="595468"/>
    <lineage>
        <taxon>Bacteria</taxon>
        <taxon>Bacillati</taxon>
        <taxon>Actinomycetota</taxon>
        <taxon>Actinomycetes</taxon>
        <taxon>Actinomycetales</taxon>
        <taxon>Actinomycetaceae</taxon>
        <taxon>Gleimia</taxon>
    </lineage>
</organism>
<feature type="modified residue" description="4-aspartylphosphate" evidence="7">
    <location>
        <position position="61"/>
    </location>
</feature>
<gene>
    <name evidence="10" type="ORF">QS713_04240</name>
</gene>
<dbReference type="InterPro" id="IPR001789">
    <property type="entry name" value="Sig_transdc_resp-reg_receiver"/>
</dbReference>
<dbReference type="InterPro" id="IPR013249">
    <property type="entry name" value="RNA_pol_sigma70_r4_t2"/>
</dbReference>
<proteinExistence type="inferred from homology"/>
<keyword evidence="3" id="KW-0805">Transcription regulation</keyword>
<feature type="domain" description="HTH luxR-type" evidence="8">
    <location>
        <begin position="156"/>
        <end position="220"/>
    </location>
</feature>
<keyword evidence="6" id="KW-0804">Transcription</keyword>
<keyword evidence="11" id="KW-1185">Reference proteome</keyword>
<keyword evidence="4" id="KW-0731">Sigma factor</keyword>
<evidence type="ECO:0000313" key="11">
    <source>
        <dbReference type="Proteomes" id="UP001247542"/>
    </source>
</evidence>
<reference evidence="10 11" key="1">
    <citation type="submission" date="2023-06" db="EMBL/GenBank/DDBJ databases">
        <title>Draft genome sequence of Gleimia hominis type strain CCUG 57540T.</title>
        <authorList>
            <person name="Salva-Serra F."/>
            <person name="Cardew S."/>
            <person name="Jensie Markopoulos S."/>
            <person name="Ohlen M."/>
            <person name="Inganas E."/>
            <person name="Svensson-Stadler L."/>
            <person name="Moore E.R.B."/>
        </authorList>
    </citation>
    <scope>NUCLEOTIDE SEQUENCE [LARGE SCALE GENOMIC DNA]</scope>
    <source>
        <strain evidence="10 11">CCUG 57540</strain>
    </source>
</reference>
<dbReference type="InterPro" id="IPR039420">
    <property type="entry name" value="WalR-like"/>
</dbReference>
<dbReference type="InterPro" id="IPR011006">
    <property type="entry name" value="CheY-like_superfamily"/>
</dbReference>
<dbReference type="InterPro" id="IPR058245">
    <property type="entry name" value="NreC/VraR/RcsB-like_REC"/>
</dbReference>
<dbReference type="InterPro" id="IPR000792">
    <property type="entry name" value="Tscrpt_reg_LuxR_C"/>
</dbReference>
<evidence type="ECO:0000259" key="8">
    <source>
        <dbReference type="PROSITE" id="PS50043"/>
    </source>
</evidence>
<dbReference type="Gene3D" id="1.10.10.10">
    <property type="entry name" value="Winged helix-like DNA-binding domain superfamily/Winged helix DNA-binding domain"/>
    <property type="match status" value="1"/>
</dbReference>
<dbReference type="RefSeq" id="WP_313272682.1">
    <property type="nucleotide sequence ID" value="NZ_JASXSX010000001.1"/>
</dbReference>
<dbReference type="PROSITE" id="PS50110">
    <property type="entry name" value="RESPONSE_REGULATORY"/>
    <property type="match status" value="1"/>
</dbReference>
<dbReference type="PANTHER" id="PTHR43214">
    <property type="entry name" value="TWO-COMPONENT RESPONSE REGULATOR"/>
    <property type="match status" value="1"/>
</dbReference>